<dbReference type="Pfam" id="PF07470">
    <property type="entry name" value="Glyco_hydro_88"/>
    <property type="match status" value="1"/>
</dbReference>
<dbReference type="GO" id="GO:0005975">
    <property type="term" value="P:carbohydrate metabolic process"/>
    <property type="evidence" value="ECO:0007669"/>
    <property type="project" value="InterPro"/>
</dbReference>
<protein>
    <submittedName>
        <fullName evidence="3">Six-hairpin glycosidase-like protein</fullName>
    </submittedName>
</protein>
<evidence type="ECO:0000313" key="3">
    <source>
        <dbReference type="EMBL" id="KAF4313513.1"/>
    </source>
</evidence>
<dbReference type="PANTHER" id="PTHR33886:SF11">
    <property type="entry name" value="WALL GLYCOSYL HYDROLASE YTER, PUTATIVE (AFU_ORTHOLOGUE AFUA_2G14630)-RELATED"/>
    <property type="match status" value="1"/>
</dbReference>
<dbReference type="AlphaFoldDB" id="A0A8H4NAN0"/>
<dbReference type="InterPro" id="IPR052043">
    <property type="entry name" value="PolySaccharide_Degr_Enz"/>
</dbReference>
<dbReference type="PANTHER" id="PTHR33886">
    <property type="entry name" value="UNSATURATED RHAMNOGALACTURONAN HYDROLASE (EUROFUNG)"/>
    <property type="match status" value="1"/>
</dbReference>
<comment type="caution">
    <text evidence="3">The sequence shown here is derived from an EMBL/GenBank/DDBJ whole genome shotgun (WGS) entry which is preliminary data.</text>
</comment>
<dbReference type="Gene3D" id="1.50.10.10">
    <property type="match status" value="1"/>
</dbReference>
<proteinExistence type="predicted"/>
<dbReference type="EMBL" id="WWBZ02000001">
    <property type="protein sequence ID" value="KAF4313513.1"/>
    <property type="molecule type" value="Genomic_DNA"/>
</dbReference>
<dbReference type="Proteomes" id="UP000572817">
    <property type="component" value="Unassembled WGS sequence"/>
</dbReference>
<evidence type="ECO:0000256" key="2">
    <source>
        <dbReference type="SAM" id="SignalP"/>
    </source>
</evidence>
<dbReference type="InterPro" id="IPR010905">
    <property type="entry name" value="Glyco_hydro_88"/>
</dbReference>
<keyword evidence="4" id="KW-1185">Reference proteome</keyword>
<feature type="chain" id="PRO_5034455001" evidence="2">
    <location>
        <begin position="25"/>
        <end position="390"/>
    </location>
</feature>
<evidence type="ECO:0000256" key="1">
    <source>
        <dbReference type="ARBA" id="ARBA00022801"/>
    </source>
</evidence>
<feature type="signal peptide" evidence="2">
    <location>
        <begin position="1"/>
        <end position="24"/>
    </location>
</feature>
<keyword evidence="1" id="KW-0378">Hydrolase</keyword>
<accession>A0A8H4NAN0</accession>
<dbReference type="GO" id="GO:0016798">
    <property type="term" value="F:hydrolase activity, acting on glycosyl bonds"/>
    <property type="evidence" value="ECO:0007669"/>
    <property type="project" value="UniProtKB-KW"/>
</dbReference>
<keyword evidence="2" id="KW-0732">Signal</keyword>
<name>A0A8H4NAN0_9PEZI</name>
<dbReference type="InterPro" id="IPR008928">
    <property type="entry name" value="6-hairpin_glycosidase_sf"/>
</dbReference>
<evidence type="ECO:0000313" key="4">
    <source>
        <dbReference type="Proteomes" id="UP000572817"/>
    </source>
</evidence>
<dbReference type="InterPro" id="IPR012341">
    <property type="entry name" value="6hp_glycosidase-like_sf"/>
</dbReference>
<gene>
    <name evidence="3" type="ORF">GTA08_BOTSDO00931</name>
</gene>
<dbReference type="OrthoDB" id="540611at2759"/>
<organism evidence="3 4">
    <name type="scientific">Botryosphaeria dothidea</name>
    <dbReference type="NCBI Taxonomy" id="55169"/>
    <lineage>
        <taxon>Eukaryota</taxon>
        <taxon>Fungi</taxon>
        <taxon>Dikarya</taxon>
        <taxon>Ascomycota</taxon>
        <taxon>Pezizomycotina</taxon>
        <taxon>Dothideomycetes</taxon>
        <taxon>Dothideomycetes incertae sedis</taxon>
        <taxon>Botryosphaeriales</taxon>
        <taxon>Botryosphaeriaceae</taxon>
        <taxon>Botryosphaeria</taxon>
    </lineage>
</organism>
<dbReference type="SUPFAM" id="SSF48208">
    <property type="entry name" value="Six-hairpin glycosidases"/>
    <property type="match status" value="1"/>
</dbReference>
<reference evidence="3" key="1">
    <citation type="submission" date="2020-04" db="EMBL/GenBank/DDBJ databases">
        <title>Genome Assembly and Annotation of Botryosphaeria dothidea sdau 11-99, a Latent Pathogen of Apple Fruit Ring Rot in China.</title>
        <authorList>
            <person name="Yu C."/>
            <person name="Diao Y."/>
            <person name="Lu Q."/>
            <person name="Zhao J."/>
            <person name="Cui S."/>
            <person name="Peng C."/>
            <person name="He B."/>
            <person name="Liu H."/>
        </authorList>
    </citation>
    <scope>NUCLEOTIDE SEQUENCE [LARGE SCALE GENOMIC DNA]</scope>
    <source>
        <strain evidence="3">Sdau11-99</strain>
    </source>
</reference>
<sequence length="390" mass="42936">MHLLNSAFAYSLLGAACLFAETAAHERATNYSTWMATSIISRGQGVLTGEGDRSELLQAGFTQKAFQRIIQQYSQDPSVDQIEAYIKKSVDSVITTVSNATENTESPLDRLSNGNNLIALYEETGNDTYREAFGALRQSIDLQTRNNEGGLFYYVYPYWSYLDGMFSLAPFYTLYMNLYDAENATAVIDDVILQLDLLWQHCRNNVSGLLVHGYDDSRTAVWANPVTGASPHVWGRSLGWYMMALIDTLELIPETATEAQQYLRLRFKDIADAVVRVVDGTSGAWWQIIDQPGREGNYIESSGSAMFAYSLLKGARLGCSEAGARSNSSGTAAWTDVATRAFEYLVDNFVVDNGNGTIAWNGTVAVCSLNSTASYEVGCPNPCQKSLPEL</sequence>